<name>A0AAE0XW55_9GAST</name>
<comment type="caution">
    <text evidence="1">The sequence shown here is derived from an EMBL/GenBank/DDBJ whole genome shotgun (WGS) entry which is preliminary data.</text>
</comment>
<proteinExistence type="predicted"/>
<dbReference type="AlphaFoldDB" id="A0AAE0XW55"/>
<protein>
    <submittedName>
        <fullName evidence="1">Uncharacterized protein</fullName>
    </submittedName>
</protein>
<organism evidence="1 2">
    <name type="scientific">Elysia crispata</name>
    <name type="common">lettuce slug</name>
    <dbReference type="NCBI Taxonomy" id="231223"/>
    <lineage>
        <taxon>Eukaryota</taxon>
        <taxon>Metazoa</taxon>
        <taxon>Spiralia</taxon>
        <taxon>Lophotrochozoa</taxon>
        <taxon>Mollusca</taxon>
        <taxon>Gastropoda</taxon>
        <taxon>Heterobranchia</taxon>
        <taxon>Euthyneura</taxon>
        <taxon>Panpulmonata</taxon>
        <taxon>Sacoglossa</taxon>
        <taxon>Placobranchoidea</taxon>
        <taxon>Plakobranchidae</taxon>
        <taxon>Elysia</taxon>
    </lineage>
</organism>
<dbReference type="EMBL" id="JAWDGP010007437">
    <property type="protein sequence ID" value="KAK3718464.1"/>
    <property type="molecule type" value="Genomic_DNA"/>
</dbReference>
<evidence type="ECO:0000313" key="2">
    <source>
        <dbReference type="Proteomes" id="UP001283361"/>
    </source>
</evidence>
<keyword evidence="2" id="KW-1185">Reference proteome</keyword>
<gene>
    <name evidence="1" type="ORF">RRG08_006842</name>
</gene>
<accession>A0AAE0XW55</accession>
<sequence length="60" mass="6616">MAARAPGSGLRIYDACARLPQLCILDCWTQITQVDHHSLKQVPFLGTITPLWLTESSYAG</sequence>
<reference evidence="1" key="1">
    <citation type="journal article" date="2023" name="G3 (Bethesda)">
        <title>A reference genome for the long-term kleptoplast-retaining sea slug Elysia crispata morphotype clarki.</title>
        <authorList>
            <person name="Eastman K.E."/>
            <person name="Pendleton A.L."/>
            <person name="Shaikh M.A."/>
            <person name="Suttiyut T."/>
            <person name="Ogas R."/>
            <person name="Tomko P."/>
            <person name="Gavelis G."/>
            <person name="Widhalm J.R."/>
            <person name="Wisecaver J.H."/>
        </authorList>
    </citation>
    <scope>NUCLEOTIDE SEQUENCE</scope>
    <source>
        <strain evidence="1">ECLA1</strain>
    </source>
</reference>
<evidence type="ECO:0000313" key="1">
    <source>
        <dbReference type="EMBL" id="KAK3718464.1"/>
    </source>
</evidence>
<dbReference type="Proteomes" id="UP001283361">
    <property type="component" value="Unassembled WGS sequence"/>
</dbReference>